<evidence type="ECO:0000313" key="5">
    <source>
        <dbReference type="EMBL" id="TQN44986.1"/>
    </source>
</evidence>
<name>A0A543PLN2_9MICO</name>
<dbReference type="Proteomes" id="UP000320085">
    <property type="component" value="Unassembled WGS sequence"/>
</dbReference>
<reference evidence="5 6" key="1">
    <citation type="submission" date="2019-06" db="EMBL/GenBank/DDBJ databases">
        <title>Sequencing the genomes of 1000 actinobacteria strains.</title>
        <authorList>
            <person name="Klenk H.-P."/>
        </authorList>
    </citation>
    <scope>NUCLEOTIDE SEQUENCE [LARGE SCALE GENOMIC DNA]</scope>
    <source>
        <strain evidence="5 6">DSM 21776</strain>
    </source>
</reference>
<dbReference type="SUPFAM" id="SSF53597">
    <property type="entry name" value="Dihydrofolate reductase-like"/>
    <property type="match status" value="1"/>
</dbReference>
<dbReference type="GO" id="GO:0009231">
    <property type="term" value="P:riboflavin biosynthetic process"/>
    <property type="evidence" value="ECO:0007669"/>
    <property type="project" value="InterPro"/>
</dbReference>
<organism evidence="5 6">
    <name type="scientific">Humibacillus xanthopallidus</name>
    <dbReference type="NCBI Taxonomy" id="412689"/>
    <lineage>
        <taxon>Bacteria</taxon>
        <taxon>Bacillati</taxon>
        <taxon>Actinomycetota</taxon>
        <taxon>Actinomycetes</taxon>
        <taxon>Micrococcales</taxon>
        <taxon>Intrasporangiaceae</taxon>
        <taxon>Humibacillus</taxon>
    </lineage>
</organism>
<dbReference type="InterPro" id="IPR050765">
    <property type="entry name" value="Riboflavin_Biosynth_HTPR"/>
</dbReference>
<evidence type="ECO:0000313" key="6">
    <source>
        <dbReference type="Proteomes" id="UP000320085"/>
    </source>
</evidence>
<feature type="domain" description="Bacterial bifunctional deaminase-reductase C-terminal" evidence="4">
    <location>
        <begin position="24"/>
        <end position="244"/>
    </location>
</feature>
<protein>
    <submittedName>
        <fullName evidence="5">2,5-diamino-6-(Ribosylamino)-4(3H)-pyrimidinone 5'-phosphate reductase</fullName>
    </submittedName>
</protein>
<dbReference type="PANTHER" id="PTHR38011:SF7">
    <property type="entry name" value="2,5-DIAMINO-6-RIBOSYLAMINO-4(3H)-PYRIMIDINONE 5'-PHOSPHATE REDUCTASE"/>
    <property type="match status" value="1"/>
</dbReference>
<evidence type="ECO:0000256" key="3">
    <source>
        <dbReference type="ARBA" id="ARBA00023002"/>
    </source>
</evidence>
<sequence>MSRICVTTATTVGGRTYRDRMTRPHVVVYNEVSIDGRVVGFDTDPSRYYRLGFRWRSGAILMGSTTALAFGPPEPVAEELRALPPPDRLPVVPGFESLVTEPRPLLVVSDSQGIVRCWQHALAQPWYRSIVVLVSRSTPADYRRYLDRRGIEHLEAGEHRVDLARALERLATTHGVSAVRTDGGGALNGALLTAGLVDEIALLLDPVISSDPDGQRLVTLPHPTAPGGIRLRLTDVERLDDGALLLRYATNPRAGPPTG</sequence>
<evidence type="ECO:0000256" key="1">
    <source>
        <dbReference type="ARBA" id="ARBA00005104"/>
    </source>
</evidence>
<comment type="pathway">
    <text evidence="1">Cofactor biosynthesis; riboflavin biosynthesis.</text>
</comment>
<dbReference type="AlphaFoldDB" id="A0A543PLN2"/>
<proteinExistence type="predicted"/>
<keyword evidence="3" id="KW-0560">Oxidoreductase</keyword>
<dbReference type="InterPro" id="IPR002734">
    <property type="entry name" value="RibDG_C"/>
</dbReference>
<dbReference type="Gene3D" id="3.40.430.10">
    <property type="entry name" value="Dihydrofolate Reductase, subunit A"/>
    <property type="match status" value="1"/>
</dbReference>
<comment type="caution">
    <text evidence="5">The sequence shown here is derived from an EMBL/GenBank/DDBJ whole genome shotgun (WGS) entry which is preliminary data.</text>
</comment>
<accession>A0A543PLN2</accession>
<dbReference type="EMBL" id="VFQF01000003">
    <property type="protein sequence ID" value="TQN44986.1"/>
    <property type="molecule type" value="Genomic_DNA"/>
</dbReference>
<evidence type="ECO:0000259" key="4">
    <source>
        <dbReference type="Pfam" id="PF01872"/>
    </source>
</evidence>
<dbReference type="InterPro" id="IPR024072">
    <property type="entry name" value="DHFR-like_dom_sf"/>
</dbReference>
<keyword evidence="2" id="KW-0521">NADP</keyword>
<evidence type="ECO:0000256" key="2">
    <source>
        <dbReference type="ARBA" id="ARBA00022857"/>
    </source>
</evidence>
<gene>
    <name evidence="5" type="ORF">FHX52_4210</name>
</gene>
<dbReference type="Pfam" id="PF01872">
    <property type="entry name" value="RibD_C"/>
    <property type="match status" value="1"/>
</dbReference>
<dbReference type="GO" id="GO:0008703">
    <property type="term" value="F:5-amino-6-(5-phosphoribosylamino)uracil reductase activity"/>
    <property type="evidence" value="ECO:0007669"/>
    <property type="project" value="InterPro"/>
</dbReference>
<dbReference type="PANTHER" id="PTHR38011">
    <property type="entry name" value="DIHYDROFOLATE REDUCTASE FAMILY PROTEIN (AFU_ORTHOLOGUE AFUA_8G06820)"/>
    <property type="match status" value="1"/>
</dbReference>